<comment type="caution">
    <text evidence="1">The sequence shown here is derived from an EMBL/GenBank/DDBJ whole genome shotgun (WGS) entry which is preliminary data.</text>
</comment>
<evidence type="ECO:0000313" key="1">
    <source>
        <dbReference type="EMBL" id="MPC21774.1"/>
    </source>
</evidence>
<accession>A0A5B7DL72</accession>
<gene>
    <name evidence="1" type="ORF">E2C01_014769</name>
</gene>
<protein>
    <submittedName>
        <fullName evidence="1">Uncharacterized protein</fullName>
    </submittedName>
</protein>
<dbReference type="Proteomes" id="UP000324222">
    <property type="component" value="Unassembled WGS sequence"/>
</dbReference>
<evidence type="ECO:0000313" key="2">
    <source>
        <dbReference type="Proteomes" id="UP000324222"/>
    </source>
</evidence>
<name>A0A5B7DL72_PORTR</name>
<keyword evidence="2" id="KW-1185">Reference proteome</keyword>
<organism evidence="1 2">
    <name type="scientific">Portunus trituberculatus</name>
    <name type="common">Swimming crab</name>
    <name type="synonym">Neptunus trituberculatus</name>
    <dbReference type="NCBI Taxonomy" id="210409"/>
    <lineage>
        <taxon>Eukaryota</taxon>
        <taxon>Metazoa</taxon>
        <taxon>Ecdysozoa</taxon>
        <taxon>Arthropoda</taxon>
        <taxon>Crustacea</taxon>
        <taxon>Multicrustacea</taxon>
        <taxon>Malacostraca</taxon>
        <taxon>Eumalacostraca</taxon>
        <taxon>Eucarida</taxon>
        <taxon>Decapoda</taxon>
        <taxon>Pleocyemata</taxon>
        <taxon>Brachyura</taxon>
        <taxon>Eubrachyura</taxon>
        <taxon>Portunoidea</taxon>
        <taxon>Portunidae</taxon>
        <taxon>Portuninae</taxon>
        <taxon>Portunus</taxon>
    </lineage>
</organism>
<dbReference type="EMBL" id="VSRR010001015">
    <property type="protein sequence ID" value="MPC21774.1"/>
    <property type="molecule type" value="Genomic_DNA"/>
</dbReference>
<proteinExistence type="predicted"/>
<sequence length="69" mass="7895">MISTLYIAKTLIRIKLLISEDFENCGNSPLYHFDAVLLVIPVYRMVVRITIVLPQSRDNNNILRSVGSF</sequence>
<dbReference type="AlphaFoldDB" id="A0A5B7DL72"/>
<reference evidence="1 2" key="1">
    <citation type="submission" date="2019-05" db="EMBL/GenBank/DDBJ databases">
        <title>Another draft genome of Portunus trituberculatus and its Hox gene families provides insights of decapod evolution.</title>
        <authorList>
            <person name="Jeong J.-H."/>
            <person name="Song I."/>
            <person name="Kim S."/>
            <person name="Choi T."/>
            <person name="Kim D."/>
            <person name="Ryu S."/>
            <person name="Kim W."/>
        </authorList>
    </citation>
    <scope>NUCLEOTIDE SEQUENCE [LARGE SCALE GENOMIC DNA]</scope>
    <source>
        <tissue evidence="1">Muscle</tissue>
    </source>
</reference>